<dbReference type="EMBL" id="JAPNKE010000002">
    <property type="protein sequence ID" value="MCY1007948.1"/>
    <property type="molecule type" value="Genomic_DNA"/>
</dbReference>
<dbReference type="PROSITE" id="PS51257">
    <property type="entry name" value="PROKAR_LIPOPROTEIN"/>
    <property type="match status" value="1"/>
</dbReference>
<dbReference type="Gene3D" id="2.50.20.10">
    <property type="entry name" value="Lipoprotein localisation LolA/LolB/LppX"/>
    <property type="match status" value="1"/>
</dbReference>
<dbReference type="AlphaFoldDB" id="A0A9X3IZG5"/>
<reference evidence="1" key="1">
    <citation type="submission" date="2022-11" db="EMBL/GenBank/DDBJ databases">
        <title>Minimal conservation of predation-associated metabolite biosynthetic gene clusters underscores biosynthetic potential of Myxococcota including descriptions for ten novel species: Archangium lansinium sp. nov., Myxococcus landrumus sp. nov., Nannocystis bai.</title>
        <authorList>
            <person name="Ahearne A."/>
            <person name="Stevens C."/>
            <person name="Phillips K."/>
        </authorList>
    </citation>
    <scope>NUCLEOTIDE SEQUENCE</scope>
    <source>
        <strain evidence="1">Na p29</strain>
    </source>
</reference>
<name>A0A9X3IZG5_9BACT</name>
<accession>A0A9X3IZG5</accession>
<keyword evidence="2" id="KW-1185">Reference proteome</keyword>
<protein>
    <recommendedName>
        <fullName evidence="3">Outer membrane lipoprotein-sorting protein</fullName>
    </recommendedName>
</protein>
<dbReference type="Proteomes" id="UP001150924">
    <property type="component" value="Unassembled WGS sequence"/>
</dbReference>
<organism evidence="1 2">
    <name type="scientific">Nannocystis pusilla</name>
    <dbReference type="NCBI Taxonomy" id="889268"/>
    <lineage>
        <taxon>Bacteria</taxon>
        <taxon>Pseudomonadati</taxon>
        <taxon>Myxococcota</taxon>
        <taxon>Polyangia</taxon>
        <taxon>Nannocystales</taxon>
        <taxon>Nannocystaceae</taxon>
        <taxon>Nannocystis</taxon>
    </lineage>
</organism>
<comment type="caution">
    <text evidence="1">The sequence shown here is derived from an EMBL/GenBank/DDBJ whole genome shotgun (WGS) entry which is preliminary data.</text>
</comment>
<evidence type="ECO:0008006" key="3">
    <source>
        <dbReference type="Google" id="ProtNLM"/>
    </source>
</evidence>
<evidence type="ECO:0000313" key="2">
    <source>
        <dbReference type="Proteomes" id="UP001150924"/>
    </source>
</evidence>
<dbReference type="RefSeq" id="WP_267770597.1">
    <property type="nucleotide sequence ID" value="NZ_JAPNKE010000002.1"/>
</dbReference>
<gene>
    <name evidence="1" type="ORF">OV079_20790</name>
</gene>
<sequence>MQRWILTMVLALGGAAGCDDGGEGKGRAAPQADMTAEQVVAKHLAALGGEGKLKATKTLVFRGEYQEGGAVDAFVAYRARPNKLRKEGTHEGKAFVKIFDGDKGWLAEGDAPMGPVPADHAVKMKQYAEFDDALVDAAARGHKVELVGAEDVKGSKAYHLQLTLASGDVEQRWLDATTFLDVKRTVTFKDKAGVQKTKHVTYSDWREVGGLKFSFASEGELDGKLGKVKILSIEVDGVIDPSKFTAQLSNTVAMAR</sequence>
<evidence type="ECO:0000313" key="1">
    <source>
        <dbReference type="EMBL" id="MCY1007948.1"/>
    </source>
</evidence>
<proteinExistence type="predicted"/>